<proteinExistence type="inferred from homology"/>
<dbReference type="Pfam" id="PF00067">
    <property type="entry name" value="p450"/>
    <property type="match status" value="1"/>
</dbReference>
<evidence type="ECO:0000256" key="4">
    <source>
        <dbReference type="ARBA" id="ARBA00023004"/>
    </source>
</evidence>
<dbReference type="GO" id="GO:0005506">
    <property type="term" value="F:iron ion binding"/>
    <property type="evidence" value="ECO:0007669"/>
    <property type="project" value="InterPro"/>
</dbReference>
<evidence type="ECO:0000256" key="3">
    <source>
        <dbReference type="ARBA" id="ARBA00022723"/>
    </source>
</evidence>
<dbReference type="Proteomes" id="UP000573603">
    <property type="component" value="Unassembled WGS sequence"/>
</dbReference>
<reference evidence="7 8" key="1">
    <citation type="journal article" date="2020" name="BMC Genomics">
        <title>Correction to: Identification and distribution of gene clusters required for synthesis of sphingolipid metabolism inhibitors in diverse species of the filamentous fungus Fusarium.</title>
        <authorList>
            <person name="Kim H.S."/>
            <person name="Lohmar J.M."/>
            <person name="Busman M."/>
            <person name="Brown D.W."/>
            <person name="Naumann T.A."/>
            <person name="Divon H.H."/>
            <person name="Lysoe E."/>
            <person name="Uhlig S."/>
            <person name="Proctor R.H."/>
        </authorList>
    </citation>
    <scope>NUCLEOTIDE SEQUENCE [LARGE SCALE GENOMIC DNA]</scope>
    <source>
        <strain evidence="7 8">NRRL 25214</strain>
    </source>
</reference>
<accession>A0A8H4Z4Y4</accession>
<dbReference type="PANTHER" id="PTHR24305:SF172">
    <property type="entry name" value="P450, PUTATIVE (EUROFUNG)-RELATED"/>
    <property type="match status" value="1"/>
</dbReference>
<dbReference type="PRINTS" id="PR00463">
    <property type="entry name" value="EP450I"/>
</dbReference>
<dbReference type="InterPro" id="IPR002401">
    <property type="entry name" value="Cyt_P450_E_grp-I"/>
</dbReference>
<evidence type="ECO:0000256" key="6">
    <source>
        <dbReference type="RuleBase" id="RU000461"/>
    </source>
</evidence>
<dbReference type="GO" id="GO:0004497">
    <property type="term" value="F:monooxygenase activity"/>
    <property type="evidence" value="ECO:0007669"/>
    <property type="project" value="UniProtKB-KW"/>
</dbReference>
<dbReference type="GO" id="GO:0020037">
    <property type="term" value="F:heme binding"/>
    <property type="evidence" value="ECO:0007669"/>
    <property type="project" value="InterPro"/>
</dbReference>
<dbReference type="InterPro" id="IPR017972">
    <property type="entry name" value="Cyt_P450_CS"/>
</dbReference>
<gene>
    <name evidence="7" type="ORF">FANTH_9906</name>
</gene>
<name>A0A8H4Z4Y4_9HYPO</name>
<dbReference type="InterPro" id="IPR036396">
    <property type="entry name" value="Cyt_P450_sf"/>
</dbReference>
<evidence type="ECO:0008006" key="9">
    <source>
        <dbReference type="Google" id="ProtNLM"/>
    </source>
</evidence>
<protein>
    <recommendedName>
        <fullName evidence="9">Cytochrome P450 monooxygenase</fullName>
    </recommendedName>
</protein>
<evidence type="ECO:0000313" key="7">
    <source>
        <dbReference type="EMBL" id="KAF5239610.1"/>
    </source>
</evidence>
<comment type="similarity">
    <text evidence="6">Belongs to the cytochrome P450 family.</text>
</comment>
<keyword evidence="3 5" id="KW-0479">Metal-binding</keyword>
<dbReference type="InterPro" id="IPR001128">
    <property type="entry name" value="Cyt_P450"/>
</dbReference>
<keyword evidence="6" id="KW-0560">Oxidoreductase</keyword>
<dbReference type="AlphaFoldDB" id="A0A8H4Z4Y4"/>
<dbReference type="Gene3D" id="1.10.630.10">
    <property type="entry name" value="Cytochrome P450"/>
    <property type="match status" value="1"/>
</dbReference>
<evidence type="ECO:0000256" key="5">
    <source>
        <dbReference type="PIRSR" id="PIRSR602401-1"/>
    </source>
</evidence>
<dbReference type="EMBL" id="JABEVY010000266">
    <property type="protein sequence ID" value="KAF5239610.1"/>
    <property type="molecule type" value="Genomic_DNA"/>
</dbReference>
<dbReference type="PROSITE" id="PS00086">
    <property type="entry name" value="CYTOCHROME_P450"/>
    <property type="match status" value="1"/>
</dbReference>
<keyword evidence="2 5" id="KW-0349">Heme</keyword>
<comment type="cofactor">
    <cofactor evidence="1 5">
        <name>heme</name>
        <dbReference type="ChEBI" id="CHEBI:30413"/>
    </cofactor>
</comment>
<keyword evidence="6" id="KW-0503">Monooxygenase</keyword>
<dbReference type="SUPFAM" id="SSF48264">
    <property type="entry name" value="Cytochrome P450"/>
    <property type="match status" value="1"/>
</dbReference>
<sequence>MLDNFMYWILKYSSCMMKHREEIDSVLDHEEIVAPYDKVKHLPYLRACLDESLRIAPPTAFGLPRRTSPEDWNILSDYIPGDTTVSISAYVAHRDPQVFPEPESYAPERWLGEKSRSLQPCFIAFSAGAPGCIGRNISYLEQTVLLASAVHRYEWALPYPEWEPELRETMNLAPGSMPLKVWRRDLGVEEVDE</sequence>
<dbReference type="InterPro" id="IPR050121">
    <property type="entry name" value="Cytochrome_P450_monoxygenase"/>
</dbReference>
<dbReference type="GO" id="GO:0016705">
    <property type="term" value="F:oxidoreductase activity, acting on paired donors, with incorporation or reduction of molecular oxygen"/>
    <property type="evidence" value="ECO:0007669"/>
    <property type="project" value="InterPro"/>
</dbReference>
<evidence type="ECO:0000256" key="2">
    <source>
        <dbReference type="ARBA" id="ARBA00022617"/>
    </source>
</evidence>
<feature type="binding site" description="axial binding residue" evidence="5">
    <location>
        <position position="132"/>
    </location>
    <ligand>
        <name>heme</name>
        <dbReference type="ChEBI" id="CHEBI:30413"/>
    </ligand>
    <ligandPart>
        <name>Fe</name>
        <dbReference type="ChEBI" id="CHEBI:18248"/>
    </ligandPart>
</feature>
<keyword evidence="4 5" id="KW-0408">Iron</keyword>
<keyword evidence="8" id="KW-1185">Reference proteome</keyword>
<evidence type="ECO:0000256" key="1">
    <source>
        <dbReference type="ARBA" id="ARBA00001971"/>
    </source>
</evidence>
<comment type="caution">
    <text evidence="7">The sequence shown here is derived from an EMBL/GenBank/DDBJ whole genome shotgun (WGS) entry which is preliminary data.</text>
</comment>
<organism evidence="7 8">
    <name type="scientific">Fusarium anthophilum</name>
    <dbReference type="NCBI Taxonomy" id="48485"/>
    <lineage>
        <taxon>Eukaryota</taxon>
        <taxon>Fungi</taxon>
        <taxon>Dikarya</taxon>
        <taxon>Ascomycota</taxon>
        <taxon>Pezizomycotina</taxon>
        <taxon>Sordariomycetes</taxon>
        <taxon>Hypocreomycetidae</taxon>
        <taxon>Hypocreales</taxon>
        <taxon>Nectriaceae</taxon>
        <taxon>Fusarium</taxon>
        <taxon>Fusarium fujikuroi species complex</taxon>
    </lineage>
</organism>
<evidence type="ECO:0000313" key="8">
    <source>
        <dbReference type="Proteomes" id="UP000573603"/>
    </source>
</evidence>
<dbReference type="PANTHER" id="PTHR24305">
    <property type="entry name" value="CYTOCHROME P450"/>
    <property type="match status" value="1"/>
</dbReference>